<reference evidence="2" key="1">
    <citation type="submission" date="2016-11" db="EMBL/GenBank/DDBJ databases">
        <authorList>
            <person name="Varghese N."/>
            <person name="Submissions S."/>
        </authorList>
    </citation>
    <scope>NUCLEOTIDE SEQUENCE [LARGE SCALE GENOMIC DNA]</scope>
    <source>
        <strain evidence="2">DSM 9756</strain>
    </source>
</reference>
<dbReference type="Proteomes" id="UP000184076">
    <property type="component" value="Unassembled WGS sequence"/>
</dbReference>
<dbReference type="EMBL" id="FQVB01000015">
    <property type="protein sequence ID" value="SHF33878.1"/>
    <property type="molecule type" value="Genomic_DNA"/>
</dbReference>
<dbReference type="AlphaFoldDB" id="A0A1M5AUC9"/>
<proteinExistence type="predicted"/>
<protein>
    <submittedName>
        <fullName evidence="1">Uncharacterized protein</fullName>
    </submittedName>
</protein>
<keyword evidence="2" id="KW-1185">Reference proteome</keyword>
<organism evidence="1 2">
    <name type="scientific">Desulfacinum infernum DSM 9756</name>
    <dbReference type="NCBI Taxonomy" id="1121391"/>
    <lineage>
        <taxon>Bacteria</taxon>
        <taxon>Pseudomonadati</taxon>
        <taxon>Thermodesulfobacteriota</taxon>
        <taxon>Syntrophobacteria</taxon>
        <taxon>Syntrophobacterales</taxon>
        <taxon>Syntrophobacteraceae</taxon>
        <taxon>Desulfacinum</taxon>
    </lineage>
</organism>
<gene>
    <name evidence="1" type="ORF">SAMN02745206_01791</name>
</gene>
<name>A0A1M5AUC9_9BACT</name>
<evidence type="ECO:0000313" key="2">
    <source>
        <dbReference type="Proteomes" id="UP000184076"/>
    </source>
</evidence>
<sequence>MNFVQNRVQDFGGFTGELNCSFSDNPLKNFEGQADRHPLELRSRLALQILWIPRKGDSRISGIGISMPAFEQTIPKAQIQSRYSWMET</sequence>
<evidence type="ECO:0000313" key="1">
    <source>
        <dbReference type="EMBL" id="SHF33878.1"/>
    </source>
</evidence>
<accession>A0A1M5AUC9</accession>